<dbReference type="RefSeq" id="WP_184151977.1">
    <property type="nucleotide sequence ID" value="NZ_JACHFM010000003.1"/>
</dbReference>
<comment type="similarity">
    <text evidence="2">Belongs to the 5'-nucleotidase family.</text>
</comment>
<protein>
    <submittedName>
        <fullName evidence="5">5'-nucleotidase</fullName>
        <ecNumber evidence="5">3.1.3.5</ecNumber>
    </submittedName>
</protein>
<dbReference type="InterPro" id="IPR004843">
    <property type="entry name" value="Calcineurin-like_PHP"/>
</dbReference>
<evidence type="ECO:0000313" key="5">
    <source>
        <dbReference type="EMBL" id="MBB5223338.1"/>
    </source>
</evidence>
<dbReference type="InterPro" id="IPR006179">
    <property type="entry name" value="5_nucleotidase/apyrase"/>
</dbReference>
<evidence type="ECO:0000259" key="4">
    <source>
        <dbReference type="Pfam" id="PF02872"/>
    </source>
</evidence>
<dbReference type="SUPFAM" id="SSF55816">
    <property type="entry name" value="5'-nucleotidase (syn. UDP-sugar hydrolase), C-terminal domain"/>
    <property type="match status" value="1"/>
</dbReference>
<dbReference type="SUPFAM" id="SSF56300">
    <property type="entry name" value="Metallo-dependent phosphatases"/>
    <property type="match status" value="1"/>
</dbReference>
<gene>
    <name evidence="5" type="ORF">HNP73_003285</name>
</gene>
<dbReference type="InterPro" id="IPR008334">
    <property type="entry name" value="5'-Nucleotdase_C"/>
</dbReference>
<dbReference type="PANTHER" id="PTHR11575:SF24">
    <property type="entry name" value="5'-NUCLEOTIDASE"/>
    <property type="match status" value="1"/>
</dbReference>
<dbReference type="AlphaFoldDB" id="A0A840SS02"/>
<feature type="domain" description="Calcineurin-like phosphoesterase" evidence="3">
    <location>
        <begin position="29"/>
        <end position="249"/>
    </location>
</feature>
<evidence type="ECO:0000259" key="3">
    <source>
        <dbReference type="Pfam" id="PF00149"/>
    </source>
</evidence>
<feature type="domain" description="5'-Nucleotidase C-terminal" evidence="4">
    <location>
        <begin position="345"/>
        <end position="497"/>
    </location>
</feature>
<feature type="chain" id="PRO_5033097293" evidence="2">
    <location>
        <begin position="25"/>
        <end position="536"/>
    </location>
</feature>
<accession>A0A840SS02</accession>
<dbReference type="EMBL" id="JACHFM010000003">
    <property type="protein sequence ID" value="MBB5223338.1"/>
    <property type="molecule type" value="Genomic_DNA"/>
</dbReference>
<proteinExistence type="inferred from homology"/>
<dbReference type="Proteomes" id="UP000549457">
    <property type="component" value="Unassembled WGS sequence"/>
</dbReference>
<keyword evidence="2 5" id="KW-0378">Hydrolase</keyword>
<sequence length="536" mass="56178">MYHPLAVAGALTLAVCTIASPVRAWTLDILHFNDFHSRVESINAFDSTCSAEDESAGKCFGGAARLVTEVAKLRDDIRAKGGNVVTLMAGDAFQGSLFFTTYSGKAEAEMLNRIGLDAMAYGNHEFDLGPAPLAAFIREAEFPVLSGNVEVSKDKDLAPLAVDHLILDVGGQKVAILAATTPDTPEISSPGPTISFRDPVPYLTEVVAAVTAGGANKVILLSHLGTPLDERAAAEVPGLDAIVGGHTHDLYSNTDPKAPFRYPLMVTGPDGVGVPIVQAGAYSKYLGHETLVFDDEGSLTSATGDTILLDASVTPDQPTLARIRELAGPIEALKEQKVAEIAGNIDATRELCRSAECPMGDLVADAMLARVAGQGVTIALTNGGGLRASIEGGTVTMGDVIAVLPFQNTLSTFNIRGADIVAALENGVSQVEEGAGRFPQVAGLRFSWDATAAPGQGRVKSVEVQANGAWVPLEPEKVYTVASNNFMRAGGDGYVALRDTATNAYDYGPGLEDVLADYLAANPDYKPETGRITRVH</sequence>
<evidence type="ECO:0000256" key="1">
    <source>
        <dbReference type="ARBA" id="ARBA00022729"/>
    </source>
</evidence>
<evidence type="ECO:0000313" key="6">
    <source>
        <dbReference type="Proteomes" id="UP000549457"/>
    </source>
</evidence>
<evidence type="ECO:0000256" key="2">
    <source>
        <dbReference type="RuleBase" id="RU362119"/>
    </source>
</evidence>
<dbReference type="PRINTS" id="PR01607">
    <property type="entry name" value="APYRASEFAMLY"/>
</dbReference>
<keyword evidence="2" id="KW-0547">Nucleotide-binding</keyword>
<dbReference type="GO" id="GO:0009166">
    <property type="term" value="P:nucleotide catabolic process"/>
    <property type="evidence" value="ECO:0007669"/>
    <property type="project" value="InterPro"/>
</dbReference>
<dbReference type="GO" id="GO:0008253">
    <property type="term" value="F:5'-nucleotidase activity"/>
    <property type="evidence" value="ECO:0007669"/>
    <property type="project" value="UniProtKB-EC"/>
</dbReference>
<name>A0A840SS02_9RHOB</name>
<dbReference type="GO" id="GO:0000166">
    <property type="term" value="F:nucleotide binding"/>
    <property type="evidence" value="ECO:0007669"/>
    <property type="project" value="UniProtKB-KW"/>
</dbReference>
<dbReference type="Gene3D" id="3.90.780.10">
    <property type="entry name" value="5'-Nucleotidase, C-terminal domain"/>
    <property type="match status" value="1"/>
</dbReference>
<organism evidence="5 6">
    <name type="scientific">Amaricoccus macauensis</name>
    <dbReference type="NCBI Taxonomy" id="57001"/>
    <lineage>
        <taxon>Bacteria</taxon>
        <taxon>Pseudomonadati</taxon>
        <taxon>Pseudomonadota</taxon>
        <taxon>Alphaproteobacteria</taxon>
        <taxon>Rhodobacterales</taxon>
        <taxon>Paracoccaceae</taxon>
        <taxon>Amaricoccus</taxon>
    </lineage>
</organism>
<comment type="caution">
    <text evidence="5">The sequence shown here is derived from an EMBL/GenBank/DDBJ whole genome shotgun (WGS) entry which is preliminary data.</text>
</comment>
<feature type="signal peptide" evidence="2">
    <location>
        <begin position="1"/>
        <end position="24"/>
    </location>
</feature>
<dbReference type="Gene3D" id="3.60.21.10">
    <property type="match status" value="1"/>
</dbReference>
<reference evidence="5 6" key="1">
    <citation type="submission" date="2020-08" db="EMBL/GenBank/DDBJ databases">
        <title>Genomic Encyclopedia of Type Strains, Phase IV (KMG-IV): sequencing the most valuable type-strain genomes for metagenomic binning, comparative biology and taxonomic classification.</title>
        <authorList>
            <person name="Goeker M."/>
        </authorList>
    </citation>
    <scope>NUCLEOTIDE SEQUENCE [LARGE SCALE GENOMIC DNA]</scope>
    <source>
        <strain evidence="5 6">DSM 101730</strain>
    </source>
</reference>
<dbReference type="PANTHER" id="PTHR11575">
    <property type="entry name" value="5'-NUCLEOTIDASE-RELATED"/>
    <property type="match status" value="1"/>
</dbReference>
<dbReference type="EC" id="3.1.3.5" evidence="5"/>
<dbReference type="InterPro" id="IPR029052">
    <property type="entry name" value="Metallo-depent_PP-like"/>
</dbReference>
<dbReference type="InterPro" id="IPR036907">
    <property type="entry name" value="5'-Nucleotdase_C_sf"/>
</dbReference>
<dbReference type="Pfam" id="PF02872">
    <property type="entry name" value="5_nucleotid_C"/>
    <property type="match status" value="1"/>
</dbReference>
<keyword evidence="1 2" id="KW-0732">Signal</keyword>
<keyword evidence="6" id="KW-1185">Reference proteome</keyword>
<dbReference type="Pfam" id="PF00149">
    <property type="entry name" value="Metallophos"/>
    <property type="match status" value="1"/>
</dbReference>